<comment type="similarity">
    <text evidence="5">Belongs to the short-chain dehydrogenases/reductases (SDR) family. 17-beta-HSD 3 subfamily.</text>
</comment>
<keyword evidence="3" id="KW-0560">Oxidoreductase</keyword>
<dbReference type="SUPFAM" id="SSF51735">
    <property type="entry name" value="NAD(P)-binding Rossmann-fold domains"/>
    <property type="match status" value="1"/>
</dbReference>
<evidence type="ECO:0000256" key="1">
    <source>
        <dbReference type="ARBA" id="ARBA00004173"/>
    </source>
</evidence>
<accession>A0AAN7RZI9</accession>
<comment type="caution">
    <text evidence="7">The sequence shown here is derived from an EMBL/GenBank/DDBJ whole genome shotgun (WGS) entry which is preliminary data.</text>
</comment>
<sequence length="731" mass="82704">ACGSTMAAVDRFYLLYREIGRSCNFYIEALAIVGAWYTVRKCVSLAFDTYSMLRLHLIPKLGGKTDLVKEYGKWAVVTGGNIVTKAEEKAEVFNAFFASVFNSKTAALRVSSPLSWKMDGERNEAPIIQGEMVSGLLYHLDTHKSMGLDGIHPRVLRELAKVLTKPLSTLYQQSWLTGEVPVDWKLTNMAPIYKKGQKEDLGNYRPVSLTPVPGKVMEQIILSAITWHVQDNQVIGPSQHGAYERQVLLDQPDLLLRPGGPALRWVKNWLDGRAQRVVVNGVKSIWWPVTSGVPQGSVLGPVLFNIFINDLDEEIKCALSKFADDTELGRNVDLLEGRKALQRDLDRLDRWAEANCMRFNKAKCWVLHLGHNNPMQCYRLEEESLESCPAEKDLEVLADSQLNMSQQCAQFWAPRYKKEIEVLEHVQRRATKTVKGLEHKSYEEHLRELGLFSLEKQRLRGDLIALYNYLKGGCSTDGIGKAYAEELAKRGVNIILISQNKEKLEAVSRSISETYEVETDFIVADFSKGREPYPAIKEALKDREIGILVNNAGMFYPYPDYFTNLSEDMLWDMINTNIASANMMMHIVLPGMVEKKKGAIVNVSSACCCQPTPMLTIYGASKTYLDYFSRALHYEYASKGIFVQSLTPFVIARKMVACNSAVSEGSFFFPSAEEYASHAISTLGLSTRTTGYWKHAIKFTLGERLPEWIWAWFVMYFCRIVRKEALTCKVK</sequence>
<gene>
    <name evidence="7" type="ORF">QYF61_012727</name>
</gene>
<evidence type="ECO:0000313" key="8">
    <source>
        <dbReference type="Proteomes" id="UP001333110"/>
    </source>
</evidence>
<dbReference type="EMBL" id="JAUNZN010000011">
    <property type="protein sequence ID" value="KAK4814231.1"/>
    <property type="molecule type" value="Genomic_DNA"/>
</dbReference>
<dbReference type="CDD" id="cd01650">
    <property type="entry name" value="RT_nLTR_like"/>
    <property type="match status" value="1"/>
</dbReference>
<dbReference type="FunFam" id="3.40.50.720:FF:000137">
    <property type="entry name" value="Hydroxysteroid (17-beta) dehydrogenase 3"/>
    <property type="match status" value="1"/>
</dbReference>
<organism evidence="7 8">
    <name type="scientific">Mycteria americana</name>
    <name type="common">Wood stork</name>
    <dbReference type="NCBI Taxonomy" id="33587"/>
    <lineage>
        <taxon>Eukaryota</taxon>
        <taxon>Metazoa</taxon>
        <taxon>Chordata</taxon>
        <taxon>Craniata</taxon>
        <taxon>Vertebrata</taxon>
        <taxon>Euteleostomi</taxon>
        <taxon>Archelosauria</taxon>
        <taxon>Archosauria</taxon>
        <taxon>Dinosauria</taxon>
        <taxon>Saurischia</taxon>
        <taxon>Theropoda</taxon>
        <taxon>Coelurosauria</taxon>
        <taxon>Aves</taxon>
        <taxon>Neognathae</taxon>
        <taxon>Neoaves</taxon>
        <taxon>Aequornithes</taxon>
        <taxon>Ciconiiformes</taxon>
        <taxon>Ciconiidae</taxon>
        <taxon>Mycteria</taxon>
    </lineage>
</organism>
<evidence type="ECO:0000256" key="4">
    <source>
        <dbReference type="ARBA" id="ARBA00023128"/>
    </source>
</evidence>
<proteinExistence type="inferred from homology"/>
<dbReference type="InterPro" id="IPR036291">
    <property type="entry name" value="NAD(P)-bd_dom_sf"/>
</dbReference>
<dbReference type="SUPFAM" id="SSF56672">
    <property type="entry name" value="DNA/RNA polymerases"/>
    <property type="match status" value="1"/>
</dbReference>
<protein>
    <recommendedName>
        <fullName evidence="6">Reverse transcriptase domain-containing protein</fullName>
    </recommendedName>
</protein>
<dbReference type="PANTHER" id="PTHR44889">
    <property type="entry name" value="INACTIVE HYDROXYSTEROID DEHYDROGENASE-LIKE PROTEIN 1"/>
    <property type="match status" value="1"/>
</dbReference>
<dbReference type="PRINTS" id="PR00081">
    <property type="entry name" value="GDHRDH"/>
</dbReference>
<dbReference type="InterPro" id="IPR043502">
    <property type="entry name" value="DNA/RNA_pol_sf"/>
</dbReference>
<dbReference type="AlphaFoldDB" id="A0AAN7RZI9"/>
<keyword evidence="4" id="KW-0496">Mitochondrion</keyword>
<evidence type="ECO:0000313" key="7">
    <source>
        <dbReference type="EMBL" id="KAK4814231.1"/>
    </source>
</evidence>
<dbReference type="GO" id="GO:0016491">
    <property type="term" value="F:oxidoreductase activity"/>
    <property type="evidence" value="ECO:0007669"/>
    <property type="project" value="UniProtKB-KW"/>
</dbReference>
<dbReference type="PROSITE" id="PS00061">
    <property type="entry name" value="ADH_SHORT"/>
    <property type="match status" value="1"/>
</dbReference>
<name>A0AAN7RZI9_MYCAM</name>
<evidence type="ECO:0000259" key="6">
    <source>
        <dbReference type="Pfam" id="PF00078"/>
    </source>
</evidence>
<evidence type="ECO:0000256" key="5">
    <source>
        <dbReference type="ARBA" id="ARBA00038261"/>
    </source>
</evidence>
<evidence type="ECO:0000256" key="3">
    <source>
        <dbReference type="ARBA" id="ARBA00023002"/>
    </source>
</evidence>
<dbReference type="CDD" id="cd05356">
    <property type="entry name" value="17beta-HSD1_like_SDR_c"/>
    <property type="match status" value="1"/>
</dbReference>
<dbReference type="InterPro" id="IPR002347">
    <property type="entry name" value="SDR_fam"/>
</dbReference>
<dbReference type="Pfam" id="PF00078">
    <property type="entry name" value="RVT_1"/>
    <property type="match status" value="1"/>
</dbReference>
<feature type="domain" description="Reverse transcriptase" evidence="6">
    <location>
        <begin position="263"/>
        <end position="368"/>
    </location>
</feature>
<comment type="subcellular location">
    <subcellularLocation>
        <location evidence="1">Mitochondrion</location>
    </subcellularLocation>
</comment>
<feature type="non-terminal residue" evidence="7">
    <location>
        <position position="1"/>
    </location>
</feature>
<dbReference type="PRINTS" id="PR00080">
    <property type="entry name" value="SDRFAMILY"/>
</dbReference>
<dbReference type="GO" id="GO:0005739">
    <property type="term" value="C:mitochondrion"/>
    <property type="evidence" value="ECO:0007669"/>
    <property type="project" value="UniProtKB-SubCell"/>
</dbReference>
<dbReference type="InterPro" id="IPR020904">
    <property type="entry name" value="Sc_DH/Rdtase_CS"/>
</dbReference>
<dbReference type="Pfam" id="PF00106">
    <property type="entry name" value="adh_short"/>
    <property type="match status" value="1"/>
</dbReference>
<dbReference type="Proteomes" id="UP001333110">
    <property type="component" value="Unassembled WGS sequence"/>
</dbReference>
<dbReference type="InterPro" id="IPR000477">
    <property type="entry name" value="RT_dom"/>
</dbReference>
<dbReference type="PANTHER" id="PTHR44889:SF1">
    <property type="entry name" value="INACTIVE HYDROXYSTEROID DEHYDROGENASE-LIKE PROTEIN 1"/>
    <property type="match status" value="1"/>
</dbReference>
<dbReference type="InterPro" id="IPR052149">
    <property type="entry name" value="17-beta-HSD3-like"/>
</dbReference>
<keyword evidence="2" id="KW-0521">NADP</keyword>
<dbReference type="Gene3D" id="3.40.50.720">
    <property type="entry name" value="NAD(P)-binding Rossmann-like Domain"/>
    <property type="match status" value="1"/>
</dbReference>
<keyword evidence="8" id="KW-1185">Reference proteome</keyword>
<evidence type="ECO:0000256" key="2">
    <source>
        <dbReference type="ARBA" id="ARBA00022857"/>
    </source>
</evidence>
<reference evidence="7 8" key="1">
    <citation type="journal article" date="2023" name="J. Hered.">
        <title>Chromosome-level genome of the wood stork (Mycteria americana) provides insight into avian chromosome evolution.</title>
        <authorList>
            <person name="Flamio R. Jr."/>
            <person name="Ramstad K.M."/>
        </authorList>
    </citation>
    <scope>NUCLEOTIDE SEQUENCE [LARGE SCALE GENOMIC DNA]</scope>
    <source>
        <strain evidence="7">JAX WOST 10</strain>
    </source>
</reference>